<evidence type="ECO:0000313" key="4">
    <source>
        <dbReference type="EMBL" id="MDR7081535.1"/>
    </source>
</evidence>
<sequence length="145" mass="15165">MSASSVFHDTFGRDAFGNYGRPGGGAPGDRRTVAGRGPRARQAPLRLTRRGRIVFIGVPLILLAALVLSLSGFLNAPAKAAESAADLSLTPTVTVTVQPGESLWAIAEAVAPERDPRDVVADIVQLNNLEAARVVPGQALFIPSK</sequence>
<accession>A0ABU1U8V9</accession>
<keyword evidence="5" id="KW-1185">Reference proteome</keyword>
<keyword evidence="2" id="KW-0472">Membrane</keyword>
<dbReference type="CDD" id="cd00118">
    <property type="entry name" value="LysM"/>
    <property type="match status" value="1"/>
</dbReference>
<feature type="region of interest" description="Disordered" evidence="1">
    <location>
        <begin position="18"/>
        <end position="38"/>
    </location>
</feature>
<dbReference type="InterPro" id="IPR036779">
    <property type="entry name" value="LysM_dom_sf"/>
</dbReference>
<dbReference type="SMART" id="SM00257">
    <property type="entry name" value="LysM"/>
    <property type="match status" value="1"/>
</dbReference>
<dbReference type="PROSITE" id="PS51782">
    <property type="entry name" value="LYSM"/>
    <property type="match status" value="1"/>
</dbReference>
<feature type="domain" description="LysM" evidence="3">
    <location>
        <begin position="93"/>
        <end position="142"/>
    </location>
</feature>
<dbReference type="Gene3D" id="3.10.350.10">
    <property type="entry name" value="LysM domain"/>
    <property type="match status" value="1"/>
</dbReference>
<evidence type="ECO:0000256" key="1">
    <source>
        <dbReference type="SAM" id="MobiDB-lite"/>
    </source>
</evidence>
<gene>
    <name evidence="4" type="ORF">J2X01_000812</name>
</gene>
<dbReference type="EMBL" id="JAVDVQ010000002">
    <property type="protein sequence ID" value="MDR7081535.1"/>
    <property type="molecule type" value="Genomic_DNA"/>
</dbReference>
<name>A0ABU1U8V9_9MICC</name>
<evidence type="ECO:0000259" key="3">
    <source>
        <dbReference type="PROSITE" id="PS51782"/>
    </source>
</evidence>
<evidence type="ECO:0000256" key="2">
    <source>
        <dbReference type="SAM" id="Phobius"/>
    </source>
</evidence>
<protein>
    <recommendedName>
        <fullName evidence="3">LysM domain-containing protein</fullName>
    </recommendedName>
</protein>
<dbReference type="Pfam" id="PF01476">
    <property type="entry name" value="LysM"/>
    <property type="match status" value="1"/>
</dbReference>
<evidence type="ECO:0000313" key="5">
    <source>
        <dbReference type="Proteomes" id="UP001252243"/>
    </source>
</evidence>
<keyword evidence="2" id="KW-1133">Transmembrane helix</keyword>
<keyword evidence="2" id="KW-0812">Transmembrane</keyword>
<dbReference type="InterPro" id="IPR018392">
    <property type="entry name" value="LysM"/>
</dbReference>
<comment type="caution">
    <text evidence="4">The sequence shown here is derived from an EMBL/GenBank/DDBJ whole genome shotgun (WGS) entry which is preliminary data.</text>
</comment>
<dbReference type="RefSeq" id="WP_310050782.1">
    <property type="nucleotide sequence ID" value="NZ_JAVDVQ010000002.1"/>
</dbReference>
<dbReference type="Proteomes" id="UP001252243">
    <property type="component" value="Unassembled WGS sequence"/>
</dbReference>
<organism evidence="4 5">
    <name type="scientific">Arthrobacter ginsengisoli</name>
    <dbReference type="NCBI Taxonomy" id="1356565"/>
    <lineage>
        <taxon>Bacteria</taxon>
        <taxon>Bacillati</taxon>
        <taxon>Actinomycetota</taxon>
        <taxon>Actinomycetes</taxon>
        <taxon>Micrococcales</taxon>
        <taxon>Micrococcaceae</taxon>
        <taxon>Arthrobacter</taxon>
    </lineage>
</organism>
<reference evidence="4 5" key="1">
    <citation type="submission" date="2023-07" db="EMBL/GenBank/DDBJ databases">
        <title>Sorghum-associated microbial communities from plants grown in Nebraska, USA.</title>
        <authorList>
            <person name="Schachtman D."/>
        </authorList>
    </citation>
    <scope>NUCLEOTIDE SEQUENCE [LARGE SCALE GENOMIC DNA]</scope>
    <source>
        <strain evidence="4 5">BE167</strain>
    </source>
</reference>
<dbReference type="SUPFAM" id="SSF54106">
    <property type="entry name" value="LysM domain"/>
    <property type="match status" value="1"/>
</dbReference>
<proteinExistence type="predicted"/>
<feature type="transmembrane region" description="Helical" evidence="2">
    <location>
        <begin position="53"/>
        <end position="74"/>
    </location>
</feature>